<protein>
    <submittedName>
        <fullName evidence="2">Uncharacterized protein</fullName>
    </submittedName>
</protein>
<accession>A0A8J2PYL4</accession>
<evidence type="ECO:0000313" key="3">
    <source>
        <dbReference type="Proteomes" id="UP000708208"/>
    </source>
</evidence>
<feature type="transmembrane region" description="Helical" evidence="1">
    <location>
        <begin position="197"/>
        <end position="218"/>
    </location>
</feature>
<feature type="transmembrane region" description="Helical" evidence="1">
    <location>
        <begin position="238"/>
        <end position="260"/>
    </location>
</feature>
<sequence length="322" mass="37661">MIIHLWLESIYQFYKVFTLFNDPEFSFDAYLKLLSHAISRLTALIVQTSTTLRARDYLFFYNQIFDLNNRFKSMCAAEGVADGCYKILWVYFTFVYVHPISVAFNYYNDNMNERYWQSILRRTKYYPYTIPFFAAGEFILSVFSNMILIPGYVIVLHMYSSRTWLKFLKTHKAQLDAGGSRKVEILYRTMQLHNKTFNDLCAVLWSFGLFGILFNSVLANVCTVRFVHVLPFPSNMMFIVGASTFLFGDVTIFTAAGEVVETSLEFLRCMSVTTDREQMMFSRSCGRLRIEARPFFYHQKCTIITFMRLVMDQTISVLVLDA</sequence>
<dbReference type="EMBL" id="CAJVCH010568820">
    <property type="protein sequence ID" value="CAG7833172.1"/>
    <property type="molecule type" value="Genomic_DNA"/>
</dbReference>
<keyword evidence="1" id="KW-1133">Transmembrane helix</keyword>
<feature type="transmembrane region" description="Helical" evidence="1">
    <location>
        <begin position="88"/>
        <end position="108"/>
    </location>
</feature>
<feature type="transmembrane region" description="Helical" evidence="1">
    <location>
        <begin position="128"/>
        <end position="159"/>
    </location>
</feature>
<dbReference type="AlphaFoldDB" id="A0A8J2PYL4"/>
<keyword evidence="1" id="KW-0472">Membrane</keyword>
<comment type="caution">
    <text evidence="2">The sequence shown here is derived from an EMBL/GenBank/DDBJ whole genome shotgun (WGS) entry which is preliminary data.</text>
</comment>
<organism evidence="2 3">
    <name type="scientific">Allacma fusca</name>
    <dbReference type="NCBI Taxonomy" id="39272"/>
    <lineage>
        <taxon>Eukaryota</taxon>
        <taxon>Metazoa</taxon>
        <taxon>Ecdysozoa</taxon>
        <taxon>Arthropoda</taxon>
        <taxon>Hexapoda</taxon>
        <taxon>Collembola</taxon>
        <taxon>Symphypleona</taxon>
        <taxon>Sminthuridae</taxon>
        <taxon>Allacma</taxon>
    </lineage>
</organism>
<gene>
    <name evidence="2" type="ORF">AFUS01_LOCUS42815</name>
</gene>
<proteinExistence type="predicted"/>
<evidence type="ECO:0000313" key="2">
    <source>
        <dbReference type="EMBL" id="CAG7833172.1"/>
    </source>
</evidence>
<dbReference type="Proteomes" id="UP000708208">
    <property type="component" value="Unassembled WGS sequence"/>
</dbReference>
<keyword evidence="1" id="KW-0812">Transmembrane</keyword>
<evidence type="ECO:0000256" key="1">
    <source>
        <dbReference type="SAM" id="Phobius"/>
    </source>
</evidence>
<name>A0A8J2PYL4_9HEXA</name>
<keyword evidence="3" id="KW-1185">Reference proteome</keyword>
<reference evidence="2" key="1">
    <citation type="submission" date="2021-06" db="EMBL/GenBank/DDBJ databases">
        <authorList>
            <person name="Hodson N. C."/>
            <person name="Mongue J. A."/>
            <person name="Jaron S. K."/>
        </authorList>
    </citation>
    <scope>NUCLEOTIDE SEQUENCE</scope>
</reference>